<dbReference type="Proteomes" id="UP000177605">
    <property type="component" value="Unassembled WGS sequence"/>
</dbReference>
<evidence type="ECO:0000313" key="6">
    <source>
        <dbReference type="EMBL" id="OGN07242.1"/>
    </source>
</evidence>
<proteinExistence type="predicted"/>
<dbReference type="InterPro" id="IPR011701">
    <property type="entry name" value="MFS"/>
</dbReference>
<dbReference type="InterPro" id="IPR052528">
    <property type="entry name" value="Sugar_transport-like"/>
</dbReference>
<keyword evidence="2 4" id="KW-1133">Transmembrane helix</keyword>
<dbReference type="Pfam" id="PF07690">
    <property type="entry name" value="MFS_1"/>
    <property type="match status" value="1"/>
</dbReference>
<feature type="transmembrane region" description="Helical" evidence="4">
    <location>
        <begin position="51"/>
        <end position="70"/>
    </location>
</feature>
<evidence type="ECO:0000313" key="7">
    <source>
        <dbReference type="Proteomes" id="UP000177605"/>
    </source>
</evidence>
<feature type="transmembrane region" description="Helical" evidence="4">
    <location>
        <begin position="82"/>
        <end position="102"/>
    </location>
</feature>
<dbReference type="SUPFAM" id="SSF103473">
    <property type="entry name" value="MFS general substrate transporter"/>
    <property type="match status" value="1"/>
</dbReference>
<dbReference type="InterPro" id="IPR036259">
    <property type="entry name" value="MFS_trans_sf"/>
</dbReference>
<dbReference type="Gene3D" id="1.20.1250.20">
    <property type="entry name" value="MFS general substrate transporter like domains"/>
    <property type="match status" value="1"/>
</dbReference>
<dbReference type="AlphaFoldDB" id="A0A1F8F275"/>
<comment type="caution">
    <text evidence="6">The sequence shown here is derived from an EMBL/GenBank/DDBJ whole genome shotgun (WGS) entry which is preliminary data.</text>
</comment>
<protein>
    <recommendedName>
        <fullName evidence="5">Major facilitator superfamily (MFS) profile domain-containing protein</fullName>
    </recommendedName>
</protein>
<accession>A0A1F8F275</accession>
<dbReference type="PANTHER" id="PTHR23526">
    <property type="entry name" value="INTEGRAL MEMBRANE TRANSPORT PROTEIN-RELATED"/>
    <property type="match status" value="1"/>
</dbReference>
<dbReference type="EMBL" id="MGJM01000002">
    <property type="protein sequence ID" value="OGN07242.1"/>
    <property type="molecule type" value="Genomic_DNA"/>
</dbReference>
<organism evidence="6 7">
    <name type="scientific">Candidatus Yanofskybacteria bacterium RIFCSPHIGHO2_01_FULL_48_25b</name>
    <dbReference type="NCBI Taxonomy" id="1802672"/>
    <lineage>
        <taxon>Bacteria</taxon>
        <taxon>Candidatus Yanofskyibacteriota</taxon>
    </lineage>
</organism>
<feature type="transmembrane region" description="Helical" evidence="4">
    <location>
        <begin position="108"/>
        <end position="131"/>
    </location>
</feature>
<keyword evidence="1 4" id="KW-0812">Transmembrane</keyword>
<feature type="domain" description="Major facilitator superfamily (MFS) profile" evidence="5">
    <location>
        <begin position="1"/>
        <end position="219"/>
    </location>
</feature>
<dbReference type="InterPro" id="IPR020846">
    <property type="entry name" value="MFS_dom"/>
</dbReference>
<evidence type="ECO:0000259" key="5">
    <source>
        <dbReference type="PROSITE" id="PS50850"/>
    </source>
</evidence>
<gene>
    <name evidence="6" type="ORF">A2669_00565</name>
</gene>
<keyword evidence="3 4" id="KW-0472">Membrane</keyword>
<name>A0A1F8F275_9BACT</name>
<evidence type="ECO:0000256" key="4">
    <source>
        <dbReference type="SAM" id="Phobius"/>
    </source>
</evidence>
<evidence type="ECO:0000256" key="2">
    <source>
        <dbReference type="ARBA" id="ARBA00022989"/>
    </source>
</evidence>
<reference evidence="6 7" key="1">
    <citation type="journal article" date="2016" name="Nat. Commun.">
        <title>Thousands of microbial genomes shed light on interconnected biogeochemical processes in an aquifer system.</title>
        <authorList>
            <person name="Anantharaman K."/>
            <person name="Brown C.T."/>
            <person name="Hug L.A."/>
            <person name="Sharon I."/>
            <person name="Castelle C.J."/>
            <person name="Probst A.J."/>
            <person name="Thomas B.C."/>
            <person name="Singh A."/>
            <person name="Wilkins M.J."/>
            <person name="Karaoz U."/>
            <person name="Brodie E.L."/>
            <person name="Williams K.H."/>
            <person name="Hubbard S.S."/>
            <person name="Banfield J.F."/>
        </authorList>
    </citation>
    <scope>NUCLEOTIDE SEQUENCE [LARGE SCALE GENOMIC DNA]</scope>
</reference>
<feature type="transmembrane region" description="Helical" evidence="4">
    <location>
        <begin position="170"/>
        <end position="191"/>
    </location>
</feature>
<feature type="transmembrane region" description="Helical" evidence="4">
    <location>
        <begin position="143"/>
        <end position="164"/>
    </location>
</feature>
<sequence length="219" mass="24222">MKIYFQISINKVIRTLITSDLTLSAGWGFLAPIFAIFILDRIEGGDVSVVGFAVGLYWITKSIVQPFLARYLDRNHGEIDDFYFLVAGLFVAGLVPLGYLFITEPWQLYVLEFIHAVAMACAIPTWAGIFTRHIDKGQEAFEWSIESTALGFGAGIAGMLGGVLAETVGFEVIFILVSVFSMFAVVILFPVRPLIMPRGKGLVRPAMRRPPFSEETSAF</sequence>
<dbReference type="PROSITE" id="PS50850">
    <property type="entry name" value="MFS"/>
    <property type="match status" value="1"/>
</dbReference>
<dbReference type="PANTHER" id="PTHR23526:SF2">
    <property type="entry name" value="MAJOR FACILITATOR SUPERFAMILY (MFS) PROFILE DOMAIN-CONTAINING PROTEIN"/>
    <property type="match status" value="1"/>
</dbReference>
<evidence type="ECO:0000256" key="1">
    <source>
        <dbReference type="ARBA" id="ARBA00022692"/>
    </source>
</evidence>
<evidence type="ECO:0000256" key="3">
    <source>
        <dbReference type="ARBA" id="ARBA00023136"/>
    </source>
</evidence>
<dbReference type="GO" id="GO:0022857">
    <property type="term" value="F:transmembrane transporter activity"/>
    <property type="evidence" value="ECO:0007669"/>
    <property type="project" value="InterPro"/>
</dbReference>
<feature type="transmembrane region" description="Helical" evidence="4">
    <location>
        <begin position="21"/>
        <end position="39"/>
    </location>
</feature>